<dbReference type="Gene3D" id="3.90.10.10">
    <property type="entry name" value="Cytochrome C3"/>
    <property type="match status" value="1"/>
</dbReference>
<dbReference type="SUPFAM" id="SSF48695">
    <property type="entry name" value="Multiheme cytochromes"/>
    <property type="match status" value="1"/>
</dbReference>
<dbReference type="InterPro" id="IPR036280">
    <property type="entry name" value="Multihaem_cyt_sf"/>
</dbReference>
<proteinExistence type="predicted"/>
<organism evidence="3 4">
    <name type="scientific">Methylococcus geothermalis</name>
    <dbReference type="NCBI Taxonomy" id="2681310"/>
    <lineage>
        <taxon>Bacteria</taxon>
        <taxon>Pseudomonadati</taxon>
        <taxon>Pseudomonadota</taxon>
        <taxon>Gammaproteobacteria</taxon>
        <taxon>Methylococcales</taxon>
        <taxon>Methylococcaceae</taxon>
        <taxon>Methylococcus</taxon>
    </lineage>
</organism>
<keyword evidence="4" id="KW-1185">Reference proteome</keyword>
<gene>
    <name evidence="3" type="ORF">GNH96_01240</name>
</gene>
<dbReference type="InterPro" id="IPR051829">
    <property type="entry name" value="Multiheme_Cytochr_ET"/>
</dbReference>
<reference evidence="4" key="1">
    <citation type="submission" date="2019-12" db="EMBL/GenBank/DDBJ databases">
        <authorList>
            <person name="Awala S.I."/>
            <person name="Rhee S.K."/>
        </authorList>
    </citation>
    <scope>NUCLEOTIDE SEQUENCE [LARGE SCALE GENOMIC DNA]</scope>
    <source>
        <strain evidence="4">IM1</strain>
    </source>
</reference>
<keyword evidence="1 2" id="KW-0732">Signal</keyword>
<dbReference type="PANTHER" id="PTHR35038">
    <property type="entry name" value="DISSIMILATORY SULFITE REDUCTASE SIRA"/>
    <property type="match status" value="1"/>
</dbReference>
<evidence type="ECO:0000313" key="4">
    <source>
        <dbReference type="Proteomes" id="UP000503004"/>
    </source>
</evidence>
<feature type="signal peptide" evidence="2">
    <location>
        <begin position="1"/>
        <end position="27"/>
    </location>
</feature>
<evidence type="ECO:0008006" key="5">
    <source>
        <dbReference type="Google" id="ProtNLM"/>
    </source>
</evidence>
<dbReference type="Proteomes" id="UP000503004">
    <property type="component" value="Chromosome"/>
</dbReference>
<evidence type="ECO:0000313" key="3">
    <source>
        <dbReference type="EMBL" id="QJD28728.1"/>
    </source>
</evidence>
<dbReference type="KEGG" id="metu:GNH96_01240"/>
<accession>A0A858Q4I5</accession>
<evidence type="ECO:0000256" key="2">
    <source>
        <dbReference type="SAM" id="SignalP"/>
    </source>
</evidence>
<dbReference type="EMBL" id="CP046565">
    <property type="protein sequence ID" value="QJD28728.1"/>
    <property type="molecule type" value="Genomic_DNA"/>
</dbReference>
<feature type="chain" id="PRO_5033065119" description="Doubled CXXCH motif domain-containing protein" evidence="2">
    <location>
        <begin position="28"/>
        <end position="332"/>
    </location>
</feature>
<dbReference type="AlphaFoldDB" id="A0A858Q4I5"/>
<dbReference type="RefSeq" id="WP_169601557.1">
    <property type="nucleotide sequence ID" value="NZ_CP046565.1"/>
</dbReference>
<protein>
    <recommendedName>
        <fullName evidence="5">Doubled CXXCH motif domain-containing protein</fullName>
    </recommendedName>
</protein>
<evidence type="ECO:0000256" key="1">
    <source>
        <dbReference type="ARBA" id="ARBA00022729"/>
    </source>
</evidence>
<name>A0A858Q4I5_9GAMM</name>
<sequence>MKTNAKRLAIWLCMVGFVVLHPAMAGAYTVSTVTGNLLLTPKHGGDGTAWGRTNCVGCHFLQNIHEKAPNIRNWVLYKGTATCTGCHGTNGTNAPRRCVICHNATDLATSPRQGGVHKHDFSVKKDRPLGDGDCLTCHVKPDMDGQFERDVDLTAIRDASGSFSPYTSDTDFCLRCHNRDHQPAGVRIKPRPSYGLNDPLVAIEDDYTLIDRHGWVNGGTGPYPGLRGKKFHYADEVACTDCHVMHGTRNPKLILDDTRKGSNRLLKTLPKPYKARVHDGNYAEFCVLCHRMEDPSVEEGAYDAGNGLSGVHDVTSDCTACHTHGEPVKGGL</sequence>